<keyword evidence="2" id="KW-1185">Reference proteome</keyword>
<dbReference type="GO" id="GO:0005634">
    <property type="term" value="C:nucleus"/>
    <property type="evidence" value="ECO:0007669"/>
    <property type="project" value="TreeGrafter"/>
</dbReference>
<comment type="caution">
    <text evidence="1">The sequence shown here is derived from an EMBL/GenBank/DDBJ whole genome shotgun (WGS) entry which is preliminary data.</text>
</comment>
<dbReference type="InterPro" id="IPR036915">
    <property type="entry name" value="Cyclin-like_sf"/>
</dbReference>
<sequence>MTKFEAMSHMLIKKISNQESEVKHLDIFSVERPLPIHLFTYLEYLQDELECSDAVFALAYLYIEKLLQKYPKFVINASNLLRLTFTSVVSAFKFTEDKIISYNDIAKLGHLDVKELSVLERVFLSSLEYELWDEEIRQNYEDLLISWNNFSMYSDIEYDEDLEDIGNLSTSTTVSLDELTNFSELSAFFTDI</sequence>
<name>A0AAU9INY9_9CILI</name>
<evidence type="ECO:0008006" key="3">
    <source>
        <dbReference type="Google" id="ProtNLM"/>
    </source>
</evidence>
<proteinExistence type="predicted"/>
<dbReference type="Proteomes" id="UP001162131">
    <property type="component" value="Unassembled WGS sequence"/>
</dbReference>
<dbReference type="Pfam" id="PF08613">
    <property type="entry name" value="Cyclin"/>
    <property type="match status" value="1"/>
</dbReference>
<dbReference type="Gene3D" id="1.10.472.10">
    <property type="entry name" value="Cyclin-like"/>
    <property type="match status" value="1"/>
</dbReference>
<evidence type="ECO:0000313" key="2">
    <source>
        <dbReference type="Proteomes" id="UP001162131"/>
    </source>
</evidence>
<reference evidence="1" key="1">
    <citation type="submission" date="2021-09" db="EMBL/GenBank/DDBJ databases">
        <authorList>
            <consortium name="AG Swart"/>
            <person name="Singh M."/>
            <person name="Singh A."/>
            <person name="Seah K."/>
            <person name="Emmerich C."/>
        </authorList>
    </citation>
    <scope>NUCLEOTIDE SEQUENCE</scope>
    <source>
        <strain evidence="1">ATCC30299</strain>
    </source>
</reference>
<organism evidence="1 2">
    <name type="scientific">Blepharisma stoltei</name>
    <dbReference type="NCBI Taxonomy" id="1481888"/>
    <lineage>
        <taxon>Eukaryota</taxon>
        <taxon>Sar</taxon>
        <taxon>Alveolata</taxon>
        <taxon>Ciliophora</taxon>
        <taxon>Postciliodesmatophora</taxon>
        <taxon>Heterotrichea</taxon>
        <taxon>Heterotrichida</taxon>
        <taxon>Blepharismidae</taxon>
        <taxon>Blepharisma</taxon>
    </lineage>
</organism>
<evidence type="ECO:0000313" key="1">
    <source>
        <dbReference type="EMBL" id="CAG9317300.1"/>
    </source>
</evidence>
<dbReference type="AlphaFoldDB" id="A0AAU9INY9"/>
<dbReference type="GO" id="GO:0019901">
    <property type="term" value="F:protein kinase binding"/>
    <property type="evidence" value="ECO:0007669"/>
    <property type="project" value="InterPro"/>
</dbReference>
<accession>A0AAU9INY9</accession>
<dbReference type="GO" id="GO:0016538">
    <property type="term" value="F:cyclin-dependent protein serine/threonine kinase regulator activity"/>
    <property type="evidence" value="ECO:0007669"/>
    <property type="project" value="TreeGrafter"/>
</dbReference>
<dbReference type="SUPFAM" id="SSF47954">
    <property type="entry name" value="Cyclin-like"/>
    <property type="match status" value="1"/>
</dbReference>
<dbReference type="InterPro" id="IPR013922">
    <property type="entry name" value="Cyclin_PHO80-like"/>
</dbReference>
<dbReference type="PANTHER" id="PTHR15615:SF44">
    <property type="entry name" value="CYCLIN N-TERMINAL DOMAIN-CONTAINING PROTEIN"/>
    <property type="match status" value="1"/>
</dbReference>
<dbReference type="PANTHER" id="PTHR15615">
    <property type="match status" value="1"/>
</dbReference>
<protein>
    <recommendedName>
        <fullName evidence="3">Cyclin</fullName>
    </recommendedName>
</protein>
<gene>
    <name evidence="1" type="ORF">BSTOLATCC_MIC18552</name>
</gene>
<dbReference type="EMBL" id="CAJZBQ010000018">
    <property type="protein sequence ID" value="CAG9317300.1"/>
    <property type="molecule type" value="Genomic_DNA"/>
</dbReference>
<dbReference type="GO" id="GO:0000307">
    <property type="term" value="C:cyclin-dependent protein kinase holoenzyme complex"/>
    <property type="evidence" value="ECO:0007669"/>
    <property type="project" value="TreeGrafter"/>
</dbReference>